<sequence>MRLHPFLALLPLSLAANVESKPIHKPMTSKTSLALMMLDSIIDRKQGISVNTSVKTSVIEGGLLLVGISATLEHMDLNYSQKSKYRDYLELITSGLSLSLENVTTDTVSPLDEFSVGTQFIYQYLETGNRTLLRAIQGLHEADLLRERQEDGSYWYFTYPNATTQDGLFSIPSFHALYAREFDSHNALTAYKTAALQFSNIVDHCVSHSTEGLLYHGYDPTGSFPVWGNLTSRGHSQSIWGRAVGWTCTGLLLTLDVIPEEPATLEVREELIGIFVKLMNAILMAQDLSGGWWQMMNFPGRHGNYLESSSTGLFSQAMLRGIRFGYLGTTTSKILHGDQFSAEEYIWSAERGWYNLTVDICSINSHTSFEYYVAQPLKPQSLLGEVGFILTDIEMHIAKE</sequence>
<dbReference type="InterPro" id="IPR052043">
    <property type="entry name" value="PolySaccharide_Degr_Enz"/>
</dbReference>
<evidence type="ECO:0000256" key="2">
    <source>
        <dbReference type="SAM" id="SignalP"/>
    </source>
</evidence>
<dbReference type="GO" id="GO:0005975">
    <property type="term" value="P:carbohydrate metabolic process"/>
    <property type="evidence" value="ECO:0007669"/>
    <property type="project" value="InterPro"/>
</dbReference>
<dbReference type="AlphaFoldDB" id="A0A3E2H6M8"/>
<name>A0A3E2H6M8_SCYLI</name>
<dbReference type="GO" id="GO:0016787">
    <property type="term" value="F:hydrolase activity"/>
    <property type="evidence" value="ECO:0007669"/>
    <property type="project" value="UniProtKB-KW"/>
</dbReference>
<keyword evidence="2" id="KW-0732">Signal</keyword>
<keyword evidence="1" id="KW-0378">Hydrolase</keyword>
<dbReference type="PANTHER" id="PTHR33886:SF11">
    <property type="entry name" value="WALL GLYCOSYL HYDROLASE YTER, PUTATIVE (AFU_ORTHOLOGUE AFUA_2G14630)-RELATED"/>
    <property type="match status" value="1"/>
</dbReference>
<feature type="signal peptide" evidence="2">
    <location>
        <begin position="1"/>
        <end position="20"/>
    </location>
</feature>
<reference evidence="3 4" key="1">
    <citation type="submission" date="2018-05" db="EMBL/GenBank/DDBJ databases">
        <title>Draft genome sequence of Scytalidium lignicola DSM 105466, a ubiquitous saprotrophic fungus.</title>
        <authorList>
            <person name="Buettner E."/>
            <person name="Gebauer A.M."/>
            <person name="Hofrichter M."/>
            <person name="Liers C."/>
            <person name="Kellner H."/>
        </authorList>
    </citation>
    <scope>NUCLEOTIDE SEQUENCE [LARGE SCALE GENOMIC DNA]</scope>
    <source>
        <strain evidence="3 4">DSM 105466</strain>
    </source>
</reference>
<dbReference type="SUPFAM" id="SSF48208">
    <property type="entry name" value="Six-hairpin glycosidases"/>
    <property type="match status" value="1"/>
</dbReference>
<evidence type="ECO:0000256" key="1">
    <source>
        <dbReference type="ARBA" id="ARBA00022801"/>
    </source>
</evidence>
<dbReference type="InterPro" id="IPR012341">
    <property type="entry name" value="6hp_glycosidase-like_sf"/>
</dbReference>
<dbReference type="InterPro" id="IPR008928">
    <property type="entry name" value="6-hairpin_glycosidase_sf"/>
</dbReference>
<accession>A0A3E2H6M8</accession>
<feature type="non-terminal residue" evidence="3">
    <location>
        <position position="400"/>
    </location>
</feature>
<protein>
    <submittedName>
        <fullName evidence="3">Uncharacterized protein</fullName>
    </submittedName>
</protein>
<proteinExistence type="predicted"/>
<dbReference type="InterPro" id="IPR010905">
    <property type="entry name" value="Glyco_hydro_88"/>
</dbReference>
<dbReference type="Gene3D" id="1.50.10.10">
    <property type="match status" value="1"/>
</dbReference>
<comment type="caution">
    <text evidence="3">The sequence shown here is derived from an EMBL/GenBank/DDBJ whole genome shotgun (WGS) entry which is preliminary data.</text>
</comment>
<dbReference type="STRING" id="5539.A0A3E2H6M8"/>
<feature type="non-terminal residue" evidence="3">
    <location>
        <position position="1"/>
    </location>
</feature>
<dbReference type="PANTHER" id="PTHR33886">
    <property type="entry name" value="UNSATURATED RHAMNOGALACTURONAN HYDROLASE (EUROFUNG)"/>
    <property type="match status" value="1"/>
</dbReference>
<dbReference type="Pfam" id="PF07470">
    <property type="entry name" value="Glyco_hydro_88"/>
    <property type="match status" value="1"/>
</dbReference>
<evidence type="ECO:0000313" key="4">
    <source>
        <dbReference type="Proteomes" id="UP000258309"/>
    </source>
</evidence>
<organism evidence="3 4">
    <name type="scientific">Scytalidium lignicola</name>
    <name type="common">Hyphomycete</name>
    <dbReference type="NCBI Taxonomy" id="5539"/>
    <lineage>
        <taxon>Eukaryota</taxon>
        <taxon>Fungi</taxon>
        <taxon>Dikarya</taxon>
        <taxon>Ascomycota</taxon>
        <taxon>Pezizomycotina</taxon>
        <taxon>Leotiomycetes</taxon>
        <taxon>Leotiomycetes incertae sedis</taxon>
        <taxon>Scytalidium</taxon>
    </lineage>
</organism>
<keyword evidence="4" id="KW-1185">Reference proteome</keyword>
<evidence type="ECO:0000313" key="3">
    <source>
        <dbReference type="EMBL" id="RFU29018.1"/>
    </source>
</evidence>
<feature type="chain" id="PRO_5017774685" evidence="2">
    <location>
        <begin position="21"/>
        <end position="400"/>
    </location>
</feature>
<dbReference type="EMBL" id="NCSJ02000142">
    <property type="protein sequence ID" value="RFU29018.1"/>
    <property type="molecule type" value="Genomic_DNA"/>
</dbReference>
<gene>
    <name evidence="3" type="ORF">B7463_g7310</name>
</gene>
<dbReference type="OrthoDB" id="540611at2759"/>
<dbReference type="Proteomes" id="UP000258309">
    <property type="component" value="Unassembled WGS sequence"/>
</dbReference>